<evidence type="ECO:0000313" key="2">
    <source>
        <dbReference type="Proteomes" id="UP001152622"/>
    </source>
</evidence>
<gene>
    <name evidence="1" type="ORF">SKAU_G00303570</name>
</gene>
<organism evidence="1 2">
    <name type="scientific">Synaphobranchus kaupii</name>
    <name type="common">Kaup's arrowtooth eel</name>
    <dbReference type="NCBI Taxonomy" id="118154"/>
    <lineage>
        <taxon>Eukaryota</taxon>
        <taxon>Metazoa</taxon>
        <taxon>Chordata</taxon>
        <taxon>Craniata</taxon>
        <taxon>Vertebrata</taxon>
        <taxon>Euteleostomi</taxon>
        <taxon>Actinopterygii</taxon>
        <taxon>Neopterygii</taxon>
        <taxon>Teleostei</taxon>
        <taxon>Anguilliformes</taxon>
        <taxon>Synaphobranchidae</taxon>
        <taxon>Synaphobranchus</taxon>
    </lineage>
</organism>
<accession>A0A9Q1EW45</accession>
<comment type="caution">
    <text evidence="1">The sequence shown here is derived from an EMBL/GenBank/DDBJ whole genome shotgun (WGS) entry which is preliminary data.</text>
</comment>
<proteinExistence type="predicted"/>
<name>A0A9Q1EW45_SYNKA</name>
<dbReference type="EMBL" id="JAINUF010000012">
    <property type="protein sequence ID" value="KAJ8346164.1"/>
    <property type="molecule type" value="Genomic_DNA"/>
</dbReference>
<reference evidence="1" key="1">
    <citation type="journal article" date="2023" name="Science">
        <title>Genome structures resolve the early diversification of teleost fishes.</title>
        <authorList>
            <person name="Parey E."/>
            <person name="Louis A."/>
            <person name="Montfort J."/>
            <person name="Bouchez O."/>
            <person name="Roques C."/>
            <person name="Iampietro C."/>
            <person name="Lluch J."/>
            <person name="Castinel A."/>
            <person name="Donnadieu C."/>
            <person name="Desvignes T."/>
            <person name="Floi Bucao C."/>
            <person name="Jouanno E."/>
            <person name="Wen M."/>
            <person name="Mejri S."/>
            <person name="Dirks R."/>
            <person name="Jansen H."/>
            <person name="Henkel C."/>
            <person name="Chen W.J."/>
            <person name="Zahm M."/>
            <person name="Cabau C."/>
            <person name="Klopp C."/>
            <person name="Thompson A.W."/>
            <person name="Robinson-Rechavi M."/>
            <person name="Braasch I."/>
            <person name="Lecointre G."/>
            <person name="Bobe J."/>
            <person name="Postlethwait J.H."/>
            <person name="Berthelot C."/>
            <person name="Roest Crollius H."/>
            <person name="Guiguen Y."/>
        </authorList>
    </citation>
    <scope>NUCLEOTIDE SEQUENCE</scope>
    <source>
        <strain evidence="1">WJC10195</strain>
    </source>
</reference>
<protein>
    <submittedName>
        <fullName evidence="1">Uncharacterized protein</fullName>
    </submittedName>
</protein>
<dbReference type="Proteomes" id="UP001152622">
    <property type="component" value="Chromosome 12"/>
</dbReference>
<evidence type="ECO:0000313" key="1">
    <source>
        <dbReference type="EMBL" id="KAJ8346164.1"/>
    </source>
</evidence>
<dbReference type="AlphaFoldDB" id="A0A9Q1EW45"/>
<keyword evidence="2" id="KW-1185">Reference proteome</keyword>
<sequence>MRHSSRKGAVDVQAACVATEDRACFCNGVKCLSTVVKSLRPCGIGTGVVFGESRVIEHLWSNAKTISASVQLLFAVYVLRVPTERVRKAGSILRMNCGCDTRPLPSFSCAAKTTFAPGPKALCVWRLGFRAVLATL</sequence>